<evidence type="ECO:0000313" key="4">
    <source>
        <dbReference type="EMBL" id="NHF59613.1"/>
    </source>
</evidence>
<reference evidence="4" key="1">
    <citation type="submission" date="2019-07" db="EMBL/GenBank/DDBJ databases">
        <authorList>
            <person name="De-Chao Zhang Q."/>
        </authorList>
    </citation>
    <scope>NUCLEOTIDE SEQUENCE</scope>
    <source>
        <strain evidence="4">TP-CH-4</strain>
    </source>
</reference>
<accession>A0A967EDR6</accession>
<evidence type="ECO:0000256" key="2">
    <source>
        <dbReference type="SAM" id="SignalP"/>
    </source>
</evidence>
<organism evidence="4 5">
    <name type="scientific">Pelagihabitans pacificus</name>
    <dbReference type="NCBI Taxonomy" id="2696054"/>
    <lineage>
        <taxon>Bacteria</taxon>
        <taxon>Pseudomonadati</taxon>
        <taxon>Bacteroidota</taxon>
        <taxon>Flavobacteriia</taxon>
        <taxon>Flavobacteriales</taxon>
        <taxon>Flavobacteriaceae</taxon>
        <taxon>Pelagihabitans</taxon>
    </lineage>
</organism>
<gene>
    <name evidence="4" type="ORF">FK220_009695</name>
</gene>
<dbReference type="Proteomes" id="UP000707206">
    <property type="component" value="Unassembled WGS sequence"/>
</dbReference>
<feature type="transmembrane region" description="Helical" evidence="1">
    <location>
        <begin position="362"/>
        <end position="383"/>
    </location>
</feature>
<keyword evidence="1" id="KW-0812">Transmembrane</keyword>
<evidence type="ECO:0000313" key="5">
    <source>
        <dbReference type="Proteomes" id="UP000707206"/>
    </source>
</evidence>
<protein>
    <recommendedName>
        <fullName evidence="3">DUF8173 domain-containing protein</fullName>
    </recommendedName>
</protein>
<keyword evidence="1" id="KW-0472">Membrane</keyword>
<dbReference type="Pfam" id="PF26514">
    <property type="entry name" value="DUF8173"/>
    <property type="match status" value="1"/>
</dbReference>
<proteinExistence type="predicted"/>
<evidence type="ECO:0000259" key="3">
    <source>
        <dbReference type="Pfam" id="PF26514"/>
    </source>
</evidence>
<name>A0A967EDR6_9FLAO</name>
<keyword evidence="2" id="KW-0732">Signal</keyword>
<feature type="chain" id="PRO_5037788511" description="DUF8173 domain-containing protein" evidence="2">
    <location>
        <begin position="19"/>
        <end position="393"/>
    </location>
</feature>
<dbReference type="InterPro" id="IPR058486">
    <property type="entry name" value="DUF8173"/>
</dbReference>
<reference evidence="4" key="2">
    <citation type="submission" date="2020-03" db="EMBL/GenBank/DDBJ databases">
        <title>Flavobacteriaceae bacterium strain TP-CH-4, a member of the family Flavobacteriaceae isolated from a deep-sea seamount.</title>
        <authorList>
            <person name="Zhang D.-C."/>
        </authorList>
    </citation>
    <scope>NUCLEOTIDE SEQUENCE</scope>
    <source>
        <strain evidence="4">TP-CH-4</strain>
    </source>
</reference>
<feature type="signal peptide" evidence="2">
    <location>
        <begin position="1"/>
        <end position="18"/>
    </location>
</feature>
<comment type="caution">
    <text evidence="4">The sequence shown here is derived from an EMBL/GenBank/DDBJ whole genome shotgun (WGS) entry which is preliminary data.</text>
</comment>
<dbReference type="AlphaFoldDB" id="A0A967EDR6"/>
<evidence type="ECO:0000256" key="1">
    <source>
        <dbReference type="SAM" id="Phobius"/>
    </source>
</evidence>
<feature type="transmembrane region" description="Helical" evidence="1">
    <location>
        <begin position="276"/>
        <end position="298"/>
    </location>
</feature>
<feature type="transmembrane region" description="Helical" evidence="1">
    <location>
        <begin position="231"/>
        <end position="255"/>
    </location>
</feature>
<keyword evidence="1" id="KW-1133">Transmembrane helix</keyword>
<dbReference type="EMBL" id="VIKU02000002">
    <property type="protein sequence ID" value="NHF59613.1"/>
    <property type="molecule type" value="Genomic_DNA"/>
</dbReference>
<feature type="transmembrane region" description="Helical" evidence="1">
    <location>
        <begin position="337"/>
        <end position="356"/>
    </location>
</feature>
<keyword evidence="5" id="KW-1185">Reference proteome</keyword>
<sequence>MKTLILFLGLLFPLAAVAQYESSKQKTISEKQYDDLYRAGDTVNIDATVAGDVVIAGGILTVRDTVEQDLIMAGGEILVKGYVGDDIRTAGGTLTIDSEIGDDVIIAGGKVLLTENAVVHGNLINFSGDIVMNGAVKGSVRSYSGELEMNGTVGKGAQLYGEEITINGEIFGESKIAAEQIRIGNEAVFRDNVTYWSADSDVDFKNSLRGATASFSEELKGERDEFNGKGFGIAAIGFWIFYLLSALLVLLLLNWAFGDFFYSAVEYLENVPLKSFGYGLVYLFGVPVLILIAFIIVIGIPLGLFLAGFYLFSLLFGHLVTALLASHYLNKKSDGSWSFWTIVLLALGLAATLRLVTFIPFLGALLSMILIAIGYGSLAYTLLQKRALLKLGT</sequence>
<dbReference type="RefSeq" id="WP_152574106.1">
    <property type="nucleotide sequence ID" value="NZ_VIKU02000002.1"/>
</dbReference>
<feature type="transmembrane region" description="Helical" evidence="1">
    <location>
        <begin position="304"/>
        <end position="325"/>
    </location>
</feature>
<feature type="domain" description="DUF8173" evidence="3">
    <location>
        <begin position="238"/>
        <end position="378"/>
    </location>
</feature>